<dbReference type="CDD" id="cd06267">
    <property type="entry name" value="PBP1_LacI_sugar_binding-like"/>
    <property type="match status" value="1"/>
</dbReference>
<keyword evidence="2" id="KW-0238">DNA-binding</keyword>
<dbReference type="PANTHER" id="PTHR30146:SF109">
    <property type="entry name" value="HTH-TYPE TRANSCRIPTIONAL REGULATOR GALS"/>
    <property type="match status" value="1"/>
</dbReference>
<dbReference type="InterPro" id="IPR028082">
    <property type="entry name" value="Peripla_BP_I"/>
</dbReference>
<dbReference type="Pfam" id="PF00356">
    <property type="entry name" value="LacI"/>
    <property type="match status" value="1"/>
</dbReference>
<evidence type="ECO:0000313" key="6">
    <source>
        <dbReference type="Proteomes" id="UP000070687"/>
    </source>
</evidence>
<evidence type="ECO:0000259" key="4">
    <source>
        <dbReference type="PROSITE" id="PS50932"/>
    </source>
</evidence>
<evidence type="ECO:0000256" key="2">
    <source>
        <dbReference type="ARBA" id="ARBA00023125"/>
    </source>
</evidence>
<dbReference type="PANTHER" id="PTHR30146">
    <property type="entry name" value="LACI-RELATED TRANSCRIPTIONAL REPRESSOR"/>
    <property type="match status" value="1"/>
</dbReference>
<evidence type="ECO:0000256" key="1">
    <source>
        <dbReference type="ARBA" id="ARBA00023015"/>
    </source>
</evidence>
<keyword evidence="3" id="KW-0804">Transcription</keyword>
<organism evidence="5 6">
    <name type="scientific">Gardnerella vaginalis</name>
    <dbReference type="NCBI Taxonomy" id="2702"/>
    <lineage>
        <taxon>Bacteria</taxon>
        <taxon>Bacillati</taxon>
        <taxon>Actinomycetota</taxon>
        <taxon>Actinomycetes</taxon>
        <taxon>Bifidobacteriales</taxon>
        <taxon>Bifidobacteriaceae</taxon>
        <taxon>Gardnerella</taxon>
    </lineage>
</organism>
<dbReference type="SUPFAM" id="SSF47413">
    <property type="entry name" value="lambda repressor-like DNA-binding domains"/>
    <property type="match status" value="1"/>
</dbReference>
<dbReference type="PROSITE" id="PS50932">
    <property type="entry name" value="HTH_LACI_2"/>
    <property type="match status" value="1"/>
</dbReference>
<dbReference type="EMBL" id="LRQB01000039">
    <property type="protein sequence ID" value="KXA20979.1"/>
    <property type="molecule type" value="Genomic_DNA"/>
</dbReference>
<dbReference type="Gene3D" id="1.10.260.40">
    <property type="entry name" value="lambda repressor-like DNA-binding domains"/>
    <property type="match status" value="1"/>
</dbReference>
<dbReference type="GO" id="GO:0000976">
    <property type="term" value="F:transcription cis-regulatory region binding"/>
    <property type="evidence" value="ECO:0007669"/>
    <property type="project" value="TreeGrafter"/>
</dbReference>
<accession>A0A133NXI3</accession>
<keyword evidence="1" id="KW-0805">Transcription regulation</keyword>
<reference evidence="5 6" key="1">
    <citation type="submission" date="2016-01" db="EMBL/GenBank/DDBJ databases">
        <authorList>
            <person name="Oliw E.H."/>
        </authorList>
    </citation>
    <scope>NUCLEOTIDE SEQUENCE [LARGE SCALE GENOMIC DNA]</scope>
    <source>
        <strain evidence="5 6">PSS_7772B</strain>
    </source>
</reference>
<dbReference type="GO" id="GO:0003700">
    <property type="term" value="F:DNA-binding transcription factor activity"/>
    <property type="evidence" value="ECO:0007669"/>
    <property type="project" value="TreeGrafter"/>
</dbReference>
<dbReference type="Proteomes" id="UP000070687">
    <property type="component" value="Unassembled WGS sequence"/>
</dbReference>
<dbReference type="InterPro" id="IPR046335">
    <property type="entry name" value="LacI/GalR-like_sensor"/>
</dbReference>
<dbReference type="PATRIC" id="fig|2702.100.peg.685"/>
<evidence type="ECO:0000256" key="3">
    <source>
        <dbReference type="ARBA" id="ARBA00023163"/>
    </source>
</evidence>
<dbReference type="InterPro" id="IPR000843">
    <property type="entry name" value="HTH_LacI"/>
</dbReference>
<dbReference type="SMART" id="SM00354">
    <property type="entry name" value="HTH_LACI"/>
    <property type="match status" value="1"/>
</dbReference>
<comment type="caution">
    <text evidence="5">The sequence shown here is derived from an EMBL/GenBank/DDBJ whole genome shotgun (WGS) entry which is preliminary data.</text>
</comment>
<evidence type="ECO:0000313" key="5">
    <source>
        <dbReference type="EMBL" id="KXA20979.1"/>
    </source>
</evidence>
<dbReference type="AlphaFoldDB" id="A0A133NXI3"/>
<protein>
    <submittedName>
        <fullName evidence="5">Transcriptional regulator, LacI family</fullName>
    </submittedName>
</protein>
<name>A0A133NXI3_GARVA</name>
<gene>
    <name evidence="5" type="ORF">HMPREF3208_00705</name>
</gene>
<proteinExistence type="predicted"/>
<dbReference type="InterPro" id="IPR010982">
    <property type="entry name" value="Lambda_DNA-bd_dom_sf"/>
</dbReference>
<dbReference type="Gene3D" id="3.40.50.2300">
    <property type="match status" value="2"/>
</dbReference>
<sequence length="370" mass="40606">MQTFDYIGTNIHSDSAEHNVVTRSWLYADEGVHMPANIQDVADKAHVSVSTVSRSFTRPNLVSASTRNKVLAIAERLNFSISKSAAALKSGRTLRIALLISDQIRLWFGASVIQGLNQIFHTAGYDLSIFQISSSEERREFFTMLPTRRNADAVIVCSFDVNTNEIAQLKTTGVPIVGINCLHPQNCDFDATINIDDDQGARLMARHLIGLGHHNIAYVRTTRDVSLHFSVLQRYHSFIDECNNNGITPVEIVATTGLDRISAIVSTLLGDTNMPTAIACQEDGIAIPLMFQLARSGYSTPNDISIIGFDDSFYAHETGLTTIRQNPVDIATTAAKMTLALINGQEVENPYRIVPAQLIVRSSTAALLNE</sequence>
<dbReference type="SUPFAM" id="SSF53822">
    <property type="entry name" value="Periplasmic binding protein-like I"/>
    <property type="match status" value="1"/>
</dbReference>
<dbReference type="CDD" id="cd01392">
    <property type="entry name" value="HTH_LacI"/>
    <property type="match status" value="1"/>
</dbReference>
<feature type="domain" description="HTH lacI-type" evidence="4">
    <location>
        <begin position="36"/>
        <end position="90"/>
    </location>
</feature>
<dbReference type="Pfam" id="PF13377">
    <property type="entry name" value="Peripla_BP_3"/>
    <property type="match status" value="1"/>
</dbReference>